<evidence type="ECO:0000313" key="1">
    <source>
        <dbReference type="EMBL" id="PAU79215.1"/>
    </source>
</evidence>
<reference evidence="1 2" key="1">
    <citation type="submission" date="2017-08" db="EMBL/GenBank/DDBJ databases">
        <title>Halomonas alkalisoli sp. nov., isolated from saline alkaline soil.</title>
        <authorList>
            <person name="Wang D."/>
            <person name="Zhang G."/>
        </authorList>
    </citation>
    <scope>NUCLEOTIDE SEQUENCE [LARGE SCALE GENOMIC DNA]</scope>
    <source>
        <strain evidence="1 2">WRN001</strain>
    </source>
</reference>
<accession>A0A2A2F3N8</accession>
<protein>
    <submittedName>
        <fullName evidence="1">Uncharacterized protein</fullName>
    </submittedName>
</protein>
<dbReference type="Proteomes" id="UP000217771">
    <property type="component" value="Unassembled WGS sequence"/>
</dbReference>
<keyword evidence="2" id="KW-1185">Reference proteome</keyword>
<comment type="caution">
    <text evidence="1">The sequence shown here is derived from an EMBL/GenBank/DDBJ whole genome shotgun (WGS) entry which is preliminary data.</text>
</comment>
<name>A0A2A2F3N8_9GAMM</name>
<sequence length="282" mass="31893">MGVNREGITMQQPPLIKYNLKERGRQFRGVERNFDIPAIVASVNSPATQERVATRGMLGYFGHWPRVRFGMEPAEGGMADGKAQAVEPAVVTTHLRAYDDGTIEHQTEFLDTATGQLASRMYANRVGGFSSAIDPRKPELYGFDWVNDPNYSTNRGYDLVLDSVTSGEMSFDDVLAAEHADQMDAMNRLFEMMDASMRLALDSAARFERENSELLDLLSKHEEAGKAVLTDSAATPRDVTKQLERDRQFFMDSALPRFQDPEAKVENDRDYLRLKRRMFLHV</sequence>
<dbReference type="EMBL" id="NSKB01000001">
    <property type="protein sequence ID" value="PAU79215.1"/>
    <property type="molecule type" value="Genomic_DNA"/>
</dbReference>
<gene>
    <name evidence="1" type="ORF">CK498_02270</name>
</gene>
<organism evidence="1 2">
    <name type="scientific">Halomonas salipaludis</name>
    <dbReference type="NCBI Taxonomy" id="2032625"/>
    <lineage>
        <taxon>Bacteria</taxon>
        <taxon>Pseudomonadati</taxon>
        <taxon>Pseudomonadota</taxon>
        <taxon>Gammaproteobacteria</taxon>
        <taxon>Oceanospirillales</taxon>
        <taxon>Halomonadaceae</taxon>
        <taxon>Halomonas</taxon>
    </lineage>
</organism>
<dbReference type="AlphaFoldDB" id="A0A2A2F3N8"/>
<evidence type="ECO:0000313" key="2">
    <source>
        <dbReference type="Proteomes" id="UP000217771"/>
    </source>
</evidence>
<proteinExistence type="predicted"/>